<dbReference type="GO" id="GO:0016020">
    <property type="term" value="C:membrane"/>
    <property type="evidence" value="ECO:0007669"/>
    <property type="project" value="UniProtKB-SubCell"/>
</dbReference>
<feature type="domain" description="EamA" evidence="7">
    <location>
        <begin position="144"/>
        <end position="275"/>
    </location>
</feature>
<feature type="transmembrane region" description="Helical" evidence="6">
    <location>
        <begin position="142"/>
        <end position="161"/>
    </location>
</feature>
<feature type="transmembrane region" description="Helical" evidence="6">
    <location>
        <begin position="88"/>
        <end position="110"/>
    </location>
</feature>
<reference evidence="8 9" key="1">
    <citation type="submission" date="2020-02" db="EMBL/GenBank/DDBJ databases">
        <title>Full genome sequence of Nocardioides sp. R-3366.</title>
        <authorList>
            <person name="Im W.-T."/>
        </authorList>
    </citation>
    <scope>NUCLEOTIDE SEQUENCE [LARGE SCALE GENOMIC DNA]</scope>
    <source>
        <strain evidence="8 9">R-3366</strain>
    </source>
</reference>
<keyword evidence="5 6" id="KW-0472">Membrane</keyword>
<evidence type="ECO:0000256" key="1">
    <source>
        <dbReference type="ARBA" id="ARBA00004141"/>
    </source>
</evidence>
<proteinExistence type="inferred from homology"/>
<feature type="transmembrane region" description="Helical" evidence="6">
    <location>
        <begin position="198"/>
        <end position="222"/>
    </location>
</feature>
<evidence type="ECO:0000256" key="5">
    <source>
        <dbReference type="ARBA" id="ARBA00023136"/>
    </source>
</evidence>
<protein>
    <submittedName>
        <fullName evidence="8">EamA family transporter</fullName>
    </submittedName>
</protein>
<keyword evidence="9" id="KW-1185">Reference proteome</keyword>
<keyword evidence="3 6" id="KW-0812">Transmembrane</keyword>
<evidence type="ECO:0000256" key="4">
    <source>
        <dbReference type="ARBA" id="ARBA00022989"/>
    </source>
</evidence>
<evidence type="ECO:0000256" key="2">
    <source>
        <dbReference type="ARBA" id="ARBA00007362"/>
    </source>
</evidence>
<evidence type="ECO:0000313" key="9">
    <source>
        <dbReference type="Proteomes" id="UP000502996"/>
    </source>
</evidence>
<dbReference type="SUPFAM" id="SSF103481">
    <property type="entry name" value="Multidrug resistance efflux transporter EmrE"/>
    <property type="match status" value="2"/>
</dbReference>
<dbReference type="Pfam" id="PF00892">
    <property type="entry name" value="EamA"/>
    <property type="match status" value="2"/>
</dbReference>
<feature type="transmembrane region" description="Helical" evidence="6">
    <location>
        <begin position="259"/>
        <end position="276"/>
    </location>
</feature>
<dbReference type="PANTHER" id="PTHR32322:SF2">
    <property type="entry name" value="EAMA DOMAIN-CONTAINING PROTEIN"/>
    <property type="match status" value="1"/>
</dbReference>
<feature type="transmembrane region" description="Helical" evidence="6">
    <location>
        <begin position="33"/>
        <end position="51"/>
    </location>
</feature>
<feature type="transmembrane region" description="Helical" evidence="6">
    <location>
        <begin position="173"/>
        <end position="192"/>
    </location>
</feature>
<feature type="transmembrane region" description="Helical" evidence="6">
    <location>
        <begin position="63"/>
        <end position="82"/>
    </location>
</feature>
<evidence type="ECO:0000259" key="7">
    <source>
        <dbReference type="Pfam" id="PF00892"/>
    </source>
</evidence>
<dbReference type="Proteomes" id="UP000502996">
    <property type="component" value="Chromosome"/>
</dbReference>
<evidence type="ECO:0000256" key="3">
    <source>
        <dbReference type="ARBA" id="ARBA00022692"/>
    </source>
</evidence>
<evidence type="ECO:0000256" key="6">
    <source>
        <dbReference type="SAM" id="Phobius"/>
    </source>
</evidence>
<gene>
    <name evidence="8" type="ORF">G5V58_11165</name>
</gene>
<feature type="domain" description="EamA" evidence="7">
    <location>
        <begin position="5"/>
        <end position="132"/>
    </location>
</feature>
<feature type="transmembrane region" description="Helical" evidence="6">
    <location>
        <begin position="234"/>
        <end position="253"/>
    </location>
</feature>
<dbReference type="Gene3D" id="1.10.3730.20">
    <property type="match status" value="1"/>
</dbReference>
<feature type="transmembrane region" description="Helical" evidence="6">
    <location>
        <begin position="117"/>
        <end position="136"/>
    </location>
</feature>
<organism evidence="8 9">
    <name type="scientific">Nocardioides anomalus</name>
    <dbReference type="NCBI Taxonomy" id="2712223"/>
    <lineage>
        <taxon>Bacteria</taxon>
        <taxon>Bacillati</taxon>
        <taxon>Actinomycetota</taxon>
        <taxon>Actinomycetes</taxon>
        <taxon>Propionibacteriales</taxon>
        <taxon>Nocardioidaceae</taxon>
        <taxon>Nocardioides</taxon>
    </lineage>
</organism>
<dbReference type="InterPro" id="IPR000620">
    <property type="entry name" value="EamA_dom"/>
</dbReference>
<keyword evidence="4 6" id="KW-1133">Transmembrane helix</keyword>
<evidence type="ECO:0000313" key="8">
    <source>
        <dbReference type="EMBL" id="QIG43240.1"/>
    </source>
</evidence>
<accession>A0A6G6WDX2</accession>
<name>A0A6G6WDX2_9ACTN</name>
<dbReference type="EMBL" id="CP049257">
    <property type="protein sequence ID" value="QIG43240.1"/>
    <property type="molecule type" value="Genomic_DNA"/>
</dbReference>
<dbReference type="AlphaFoldDB" id="A0A6G6WDX2"/>
<dbReference type="InterPro" id="IPR037185">
    <property type="entry name" value="EmrE-like"/>
</dbReference>
<comment type="similarity">
    <text evidence="2">Belongs to the EamA transporter family.</text>
</comment>
<dbReference type="InterPro" id="IPR050638">
    <property type="entry name" value="AA-Vitamin_Transporters"/>
</dbReference>
<sequence length="297" mass="30089">MEAKWIGITAVAPVAWGANYVVTRQLLPVDAPLWGSALRALPAGLVLLAVARTLPRGAWWWRSAVLATLNIGAFFLLVYVAAQRLPSSVAASVMALAPLALAGFAWLLVGERMTRRLVAGSVAGICGVLLLVGGASGTLDPLGLVASTSALLLSSAGAVLAKRWSDGTPLVAMTAWQLVLGGLALTLAASLLEGAPPALTAGSGLGFAFTSLVATALAYLCWFGGLARLRAATVGVVGLLNPVTGVLLGAMVAGESLTLLQAGGIVLVLGGILTASRSRRAPVVPLPEPRPELARAA</sequence>
<dbReference type="KEGG" id="nano:G5V58_11165"/>
<comment type="subcellular location">
    <subcellularLocation>
        <location evidence="1">Membrane</location>
        <topology evidence="1">Multi-pass membrane protein</topology>
    </subcellularLocation>
</comment>
<dbReference type="PANTHER" id="PTHR32322">
    <property type="entry name" value="INNER MEMBRANE TRANSPORTER"/>
    <property type="match status" value="1"/>
</dbReference>
<dbReference type="RefSeq" id="WP_165232373.1">
    <property type="nucleotide sequence ID" value="NZ_CP049257.1"/>
</dbReference>